<proteinExistence type="predicted"/>
<dbReference type="EMBL" id="JBDKWZ010000006">
    <property type="protein sequence ID" value="MEN7548603.1"/>
    <property type="molecule type" value="Genomic_DNA"/>
</dbReference>
<comment type="caution">
    <text evidence="1">The sequence shown here is derived from an EMBL/GenBank/DDBJ whole genome shotgun (WGS) entry which is preliminary data.</text>
</comment>
<gene>
    <name evidence="1" type="ORF">AAG747_11820</name>
</gene>
<protein>
    <submittedName>
        <fullName evidence="1">DUF4303 domain-containing protein</fullName>
    </submittedName>
</protein>
<evidence type="ECO:0000313" key="2">
    <source>
        <dbReference type="Proteomes" id="UP001403385"/>
    </source>
</evidence>
<accession>A0AAW9S3Z1</accession>
<organism evidence="1 2">
    <name type="scientific">Rapidithrix thailandica</name>
    <dbReference type="NCBI Taxonomy" id="413964"/>
    <lineage>
        <taxon>Bacteria</taxon>
        <taxon>Pseudomonadati</taxon>
        <taxon>Bacteroidota</taxon>
        <taxon>Cytophagia</taxon>
        <taxon>Cytophagales</taxon>
        <taxon>Flammeovirgaceae</taxon>
        <taxon>Rapidithrix</taxon>
    </lineage>
</organism>
<reference evidence="1 2" key="1">
    <citation type="submission" date="2024-04" db="EMBL/GenBank/DDBJ databases">
        <title>Novel genus in family Flammeovirgaceae.</title>
        <authorList>
            <person name="Nguyen T.H."/>
            <person name="Vuong T.Q."/>
            <person name="Le H."/>
            <person name="Kim S.-G."/>
        </authorList>
    </citation>
    <scope>NUCLEOTIDE SEQUENCE [LARGE SCALE GENOMIC DNA]</scope>
    <source>
        <strain evidence="1 2">JCM 23209</strain>
    </source>
</reference>
<dbReference type="Proteomes" id="UP001403385">
    <property type="component" value="Unassembled WGS sequence"/>
</dbReference>
<evidence type="ECO:0000313" key="1">
    <source>
        <dbReference type="EMBL" id="MEN7548603.1"/>
    </source>
</evidence>
<dbReference type="InterPro" id="IPR025409">
    <property type="entry name" value="DUF4303"/>
</dbReference>
<name>A0AAW9S3Z1_9BACT</name>
<sequence length="181" mass="21674">MNFKELEQKIESATQKAFIEIFNTHKDEEIYGFSLYSDGGAMTVCPSTNTIDFLNNLDEEEKEELSYYKYEPAEWKYESVGAEEEFNNISTELRTELEKDDFKNEEKETFITFRNHLFKTCINVLNKLKKEAFFKNIVGKDIFLIFSVSDFEFENKELEKIVIELNDNDYKDEYLKWMKTW</sequence>
<dbReference type="Pfam" id="PF14136">
    <property type="entry name" value="DUF4303"/>
    <property type="match status" value="1"/>
</dbReference>
<keyword evidence="2" id="KW-1185">Reference proteome</keyword>
<dbReference type="RefSeq" id="WP_346821382.1">
    <property type="nucleotide sequence ID" value="NZ_JBDKWZ010000006.1"/>
</dbReference>
<dbReference type="AlphaFoldDB" id="A0AAW9S3Z1"/>